<evidence type="ECO:0000313" key="3">
    <source>
        <dbReference type="EMBL" id="KAK3234660.1"/>
    </source>
</evidence>
<evidence type="ECO:0000313" key="4">
    <source>
        <dbReference type="Proteomes" id="UP001190700"/>
    </source>
</evidence>
<feature type="compositionally biased region" description="Basic residues" evidence="2">
    <location>
        <begin position="397"/>
        <end position="408"/>
    </location>
</feature>
<keyword evidence="1" id="KW-0175">Coiled coil</keyword>
<accession>A0AAE0BEP9</accession>
<organism evidence="3 4">
    <name type="scientific">Cymbomonas tetramitiformis</name>
    <dbReference type="NCBI Taxonomy" id="36881"/>
    <lineage>
        <taxon>Eukaryota</taxon>
        <taxon>Viridiplantae</taxon>
        <taxon>Chlorophyta</taxon>
        <taxon>Pyramimonadophyceae</taxon>
        <taxon>Pyramimonadales</taxon>
        <taxon>Pyramimonadaceae</taxon>
        <taxon>Cymbomonas</taxon>
    </lineage>
</organism>
<dbReference type="Proteomes" id="UP001190700">
    <property type="component" value="Unassembled WGS sequence"/>
</dbReference>
<dbReference type="EMBL" id="LGRX02035483">
    <property type="protein sequence ID" value="KAK3234660.1"/>
    <property type="molecule type" value="Genomic_DNA"/>
</dbReference>
<feature type="compositionally biased region" description="Basic and acidic residues" evidence="2">
    <location>
        <begin position="334"/>
        <end position="352"/>
    </location>
</feature>
<feature type="region of interest" description="Disordered" evidence="2">
    <location>
        <begin position="328"/>
        <end position="408"/>
    </location>
</feature>
<reference evidence="3 4" key="1">
    <citation type="journal article" date="2015" name="Genome Biol. Evol.">
        <title>Comparative Genomics of a Bacterivorous Green Alga Reveals Evolutionary Causalities and Consequences of Phago-Mixotrophic Mode of Nutrition.</title>
        <authorList>
            <person name="Burns J.A."/>
            <person name="Paasch A."/>
            <person name="Narechania A."/>
            <person name="Kim E."/>
        </authorList>
    </citation>
    <scope>NUCLEOTIDE SEQUENCE [LARGE SCALE GENOMIC DNA]</scope>
    <source>
        <strain evidence="3 4">PLY_AMNH</strain>
    </source>
</reference>
<name>A0AAE0BEP9_9CHLO</name>
<gene>
    <name evidence="3" type="ORF">CYMTET_55210</name>
</gene>
<evidence type="ECO:0000256" key="1">
    <source>
        <dbReference type="SAM" id="Coils"/>
    </source>
</evidence>
<keyword evidence="4" id="KW-1185">Reference proteome</keyword>
<protein>
    <submittedName>
        <fullName evidence="3">Uncharacterized protein</fullName>
    </submittedName>
</protein>
<feature type="compositionally biased region" description="Basic and acidic residues" evidence="2">
    <location>
        <begin position="360"/>
        <end position="391"/>
    </location>
</feature>
<feature type="coiled-coil region" evidence="1">
    <location>
        <begin position="110"/>
        <end position="137"/>
    </location>
</feature>
<evidence type="ECO:0000256" key="2">
    <source>
        <dbReference type="SAM" id="MobiDB-lite"/>
    </source>
</evidence>
<proteinExistence type="predicted"/>
<sequence length="408" mass="46999">MQVCTIGTQLHQLQQTHEAKAYGADGDITSNLTPDEEQARQAVVSYNKQAAESWPKIEAHNKYIATKKDALEKARISDSQKSAYWTFTESNENRVQNDYKQLDKENAHLFKDFDEVKKLLEDRRENLKKKNLKIDEIDPLNFWIRKYDSTNYGQDSTGIFGGFLKKFSYRKSEEYVTWHMKITRDFLPLILGARMCEGVFSQAVLELSDPITDTEYKTPNEKLASVLSKGIVEGTKEFCKYEGSVILANDSRLKTNNANFIYQILPNEINAMSENDQQVAAESVGGLFHNIALVPAVLYDKVFSNMPTINWSYFKTKPSSPRLKNLRKGIVKTLKPEIERTQPKPRRSERLANQRQASENSHEENAPELRRSERVEKQQEASKHNSHEKNATEPTKQKKSSRNKNRKK</sequence>
<dbReference type="AlphaFoldDB" id="A0AAE0BEP9"/>
<comment type="caution">
    <text evidence="3">The sequence shown here is derived from an EMBL/GenBank/DDBJ whole genome shotgun (WGS) entry which is preliminary data.</text>
</comment>